<dbReference type="SUPFAM" id="SSF46626">
    <property type="entry name" value="Cytochrome c"/>
    <property type="match status" value="2"/>
</dbReference>
<dbReference type="PROSITE" id="PS51007">
    <property type="entry name" value="CYTC"/>
    <property type="match status" value="2"/>
</dbReference>
<evidence type="ECO:0000256" key="1">
    <source>
        <dbReference type="ARBA" id="ARBA00004418"/>
    </source>
</evidence>
<sequence length="216" mass="23172">MNKLTTLKLSSLFAALMFSMSVAQAAGPVEVFKPDLAKGKEIMQQCVACHGADGNASAPIYPKIAGQHAEYLYKQLVNFKPGKDGEKPLRDNAIMAGFAAALSDEDMKNVSAYLQAQKQTLSSAKNKDTLALGEKIYRGGIADKKIPACAGCHSPNGAGIPAQYPRLGGQHAQYTESQLIAFRDGVRNNSEQMTVIANKMSDKEMKAVSDYIAGLR</sequence>
<dbReference type="InterPro" id="IPR036909">
    <property type="entry name" value="Cyt_c-like_dom_sf"/>
</dbReference>
<dbReference type="Gene3D" id="1.10.760.10">
    <property type="entry name" value="Cytochrome c-like domain"/>
    <property type="match status" value="2"/>
</dbReference>
<dbReference type="InterPro" id="IPR008168">
    <property type="entry name" value="Cyt_C_IC"/>
</dbReference>
<evidence type="ECO:0000259" key="10">
    <source>
        <dbReference type="PROSITE" id="PS51007"/>
    </source>
</evidence>
<keyword evidence="5" id="KW-0574">Periplasm</keyword>
<accession>A0ABX6NAL9</accession>
<dbReference type="InterPro" id="IPR024167">
    <property type="entry name" value="Cytochrome_c4-like"/>
</dbReference>
<proteinExistence type="predicted"/>
<keyword evidence="12" id="KW-1185">Reference proteome</keyword>
<dbReference type="PIRSF" id="PIRSF000005">
    <property type="entry name" value="Cytochrome_c4"/>
    <property type="match status" value="1"/>
</dbReference>
<comment type="subcellular location">
    <subcellularLocation>
        <location evidence="1">Periplasm</location>
    </subcellularLocation>
</comment>
<keyword evidence="6" id="KW-0249">Electron transport</keyword>
<evidence type="ECO:0000256" key="7">
    <source>
        <dbReference type="ARBA" id="ARBA00023004"/>
    </source>
</evidence>
<dbReference type="InterPro" id="IPR009056">
    <property type="entry name" value="Cyt_c-like_dom"/>
</dbReference>
<dbReference type="Proteomes" id="UP000501130">
    <property type="component" value="Chromosome"/>
</dbReference>
<dbReference type="PRINTS" id="PR00605">
    <property type="entry name" value="CYTCHROMECIC"/>
</dbReference>
<dbReference type="PANTHER" id="PTHR33751:SF9">
    <property type="entry name" value="CYTOCHROME C4"/>
    <property type="match status" value="1"/>
</dbReference>
<name>A0ABX6NAL9_9BURK</name>
<protein>
    <submittedName>
        <fullName evidence="11">Cytochrome c4</fullName>
    </submittedName>
</protein>
<evidence type="ECO:0000313" key="12">
    <source>
        <dbReference type="Proteomes" id="UP000501130"/>
    </source>
</evidence>
<evidence type="ECO:0000256" key="8">
    <source>
        <dbReference type="PROSITE-ProRule" id="PRU00433"/>
    </source>
</evidence>
<evidence type="ECO:0000256" key="4">
    <source>
        <dbReference type="ARBA" id="ARBA00022723"/>
    </source>
</evidence>
<keyword evidence="4 8" id="KW-0479">Metal-binding</keyword>
<gene>
    <name evidence="11" type="ORF">HKT17_01975</name>
</gene>
<organism evidence="11 12">
    <name type="scientific">Limnobacter profundi</name>
    <dbReference type="NCBI Taxonomy" id="2732163"/>
    <lineage>
        <taxon>Bacteria</taxon>
        <taxon>Pseudomonadati</taxon>
        <taxon>Pseudomonadota</taxon>
        <taxon>Betaproteobacteria</taxon>
        <taxon>Burkholderiales</taxon>
        <taxon>Burkholderiaceae</taxon>
        <taxon>Limnobacter</taxon>
    </lineage>
</organism>
<reference evidence="11 12" key="1">
    <citation type="submission" date="2020-05" db="EMBL/GenBank/DDBJ databases">
        <title>Compete genome of Limnobacter sp. SAORIC-580.</title>
        <authorList>
            <person name="Song J."/>
            <person name="Cho J.-C."/>
        </authorList>
    </citation>
    <scope>NUCLEOTIDE SEQUENCE [LARGE SCALE GENOMIC DNA]</scope>
    <source>
        <strain evidence="11 12">SAORIC-580</strain>
    </source>
</reference>
<evidence type="ECO:0000256" key="9">
    <source>
        <dbReference type="SAM" id="SignalP"/>
    </source>
</evidence>
<feature type="domain" description="Cytochrome c" evidence="10">
    <location>
        <begin position="128"/>
        <end position="216"/>
    </location>
</feature>
<feature type="domain" description="Cytochrome c" evidence="10">
    <location>
        <begin position="34"/>
        <end position="118"/>
    </location>
</feature>
<keyword evidence="7 8" id="KW-0408">Iron</keyword>
<evidence type="ECO:0000256" key="6">
    <source>
        <dbReference type="ARBA" id="ARBA00022982"/>
    </source>
</evidence>
<dbReference type="Pfam" id="PF00034">
    <property type="entry name" value="Cytochrom_C"/>
    <property type="match status" value="2"/>
</dbReference>
<dbReference type="InterPro" id="IPR050597">
    <property type="entry name" value="Cytochrome_c_Oxidase_Subunit"/>
</dbReference>
<dbReference type="PANTHER" id="PTHR33751">
    <property type="entry name" value="CBB3-TYPE CYTOCHROME C OXIDASE SUBUNIT FIXP"/>
    <property type="match status" value="1"/>
</dbReference>
<evidence type="ECO:0000256" key="3">
    <source>
        <dbReference type="ARBA" id="ARBA00022617"/>
    </source>
</evidence>
<dbReference type="EMBL" id="CP053084">
    <property type="protein sequence ID" value="QJR31026.1"/>
    <property type="molecule type" value="Genomic_DNA"/>
</dbReference>
<feature type="signal peptide" evidence="9">
    <location>
        <begin position="1"/>
        <end position="25"/>
    </location>
</feature>
<feature type="chain" id="PRO_5046130133" evidence="9">
    <location>
        <begin position="26"/>
        <end position="216"/>
    </location>
</feature>
<keyword evidence="9" id="KW-0732">Signal</keyword>
<keyword evidence="3 8" id="KW-0349">Heme</keyword>
<keyword evidence="2" id="KW-0813">Transport</keyword>
<evidence type="ECO:0000313" key="11">
    <source>
        <dbReference type="EMBL" id="QJR31026.1"/>
    </source>
</evidence>
<evidence type="ECO:0000256" key="5">
    <source>
        <dbReference type="ARBA" id="ARBA00022764"/>
    </source>
</evidence>
<evidence type="ECO:0000256" key="2">
    <source>
        <dbReference type="ARBA" id="ARBA00022448"/>
    </source>
</evidence>